<evidence type="ECO:0000313" key="2">
    <source>
        <dbReference type="EMBL" id="OZC03658.1"/>
    </source>
</evidence>
<evidence type="ECO:0000256" key="1">
    <source>
        <dbReference type="SAM" id="SignalP"/>
    </source>
</evidence>
<feature type="signal peptide" evidence="1">
    <location>
        <begin position="1"/>
        <end position="19"/>
    </location>
</feature>
<dbReference type="AlphaFoldDB" id="A0A259U1E0"/>
<dbReference type="Proteomes" id="UP000216446">
    <property type="component" value="Unassembled WGS sequence"/>
</dbReference>
<keyword evidence="1" id="KW-0732">Signal</keyword>
<proteinExistence type="predicted"/>
<keyword evidence="3" id="KW-1185">Reference proteome</keyword>
<name>A0A259U1E0_9BACT</name>
<accession>A0A259U1E0</accession>
<dbReference type="EMBL" id="MQWB01000001">
    <property type="protein sequence ID" value="OZC03658.1"/>
    <property type="molecule type" value="Genomic_DNA"/>
</dbReference>
<organism evidence="2 3">
    <name type="scientific">Rubricoccus marinus</name>
    <dbReference type="NCBI Taxonomy" id="716817"/>
    <lineage>
        <taxon>Bacteria</taxon>
        <taxon>Pseudomonadati</taxon>
        <taxon>Rhodothermota</taxon>
        <taxon>Rhodothermia</taxon>
        <taxon>Rhodothermales</taxon>
        <taxon>Rubricoccaceae</taxon>
        <taxon>Rubricoccus</taxon>
    </lineage>
</organism>
<dbReference type="InParanoid" id="A0A259U1E0"/>
<feature type="chain" id="PRO_5013305816" evidence="1">
    <location>
        <begin position="20"/>
        <end position="196"/>
    </location>
</feature>
<evidence type="ECO:0000313" key="3">
    <source>
        <dbReference type="Proteomes" id="UP000216446"/>
    </source>
</evidence>
<dbReference type="RefSeq" id="WP_094549267.1">
    <property type="nucleotide sequence ID" value="NZ_MQWB01000001.1"/>
</dbReference>
<protein>
    <submittedName>
        <fullName evidence="2">Uncharacterized protein</fullName>
    </submittedName>
</protein>
<reference evidence="2 3" key="1">
    <citation type="submission" date="2016-11" db="EMBL/GenBank/DDBJ databases">
        <title>Study of marine rhodopsin-containing bacteria.</title>
        <authorList>
            <person name="Yoshizawa S."/>
            <person name="Kumagai Y."/>
            <person name="Kogure K."/>
        </authorList>
    </citation>
    <scope>NUCLEOTIDE SEQUENCE [LARGE SCALE GENOMIC DNA]</scope>
    <source>
        <strain evidence="2 3">SG-29</strain>
    </source>
</reference>
<sequence length="196" mass="21319">MKRLLCLAFLLAAASGAQAQDSPTPDEQDEQRIRDAYDRAAMFQVLHVTRIEGEGYVYFFEPSQSFQDQDARGEPRVLYSQGGALIARSTGVSKAIVFVESSYDGYSGLAPNGLLLTEDNPVGRMETTQRDGRPGPFLSSHTIRVLVCTSPADENGCDRWIEATPPGADGSDIFYGTELLIIRGPELGGEARPVDD</sequence>
<comment type="caution">
    <text evidence="2">The sequence shown here is derived from an EMBL/GenBank/DDBJ whole genome shotgun (WGS) entry which is preliminary data.</text>
</comment>
<gene>
    <name evidence="2" type="ORF">BSZ36_12115</name>
</gene>